<comment type="similarity">
    <text evidence="1 4">Belongs to the D-isomer specific 2-hydroxyacid dehydrogenase family.</text>
</comment>
<feature type="domain" description="D-isomer specific 2-hydroxyacid dehydrogenase NAD-binding" evidence="6">
    <location>
        <begin position="107"/>
        <end position="288"/>
    </location>
</feature>
<evidence type="ECO:0000313" key="7">
    <source>
        <dbReference type="EMBL" id="PFH03241.1"/>
    </source>
</evidence>
<dbReference type="SUPFAM" id="SSF51735">
    <property type="entry name" value="NAD(P)-binding Rossmann-fold domains"/>
    <property type="match status" value="1"/>
</dbReference>
<dbReference type="GO" id="GO:0051287">
    <property type="term" value="F:NAD binding"/>
    <property type="evidence" value="ECO:0007669"/>
    <property type="project" value="InterPro"/>
</dbReference>
<sequence>MLKICVLDAKTLGDDVDLTVFDKFGPVQVYAETKPEEVVERIKDVDVVITNKVVLNKENLENASKLKLICVAATGTNNIDLEYAAQKQIAVTNVAGYSTMSVVQHTFAMLFYLMENLPYYDRYVKSGEYAKSNIFTHHERPYHELAGKTWGIIGLGTIGRAVANAAEAFGCRVVYYSTSGKNNNTQYERAELEKLLKESDIVSIHAPLNNNTRGLIDYERLRMMKKSAIILNLGRGGIIREEDLARALDEELISGAALDVLEKEPVNCDNPLLGVKNSDRLFITPHIAWASVEARKRLVDEIALNIEAFIEGKERNRVC</sequence>
<proteinExistence type="inferred from homology"/>
<dbReference type="GeneID" id="35803248"/>
<accession>A0AB36TIS7</accession>
<comment type="caution">
    <text evidence="7">The sequence shown here is derived from an EMBL/GenBank/DDBJ whole genome shotgun (WGS) entry which is preliminary data.</text>
</comment>
<evidence type="ECO:0000256" key="1">
    <source>
        <dbReference type="ARBA" id="ARBA00005854"/>
    </source>
</evidence>
<dbReference type="GO" id="GO:0016616">
    <property type="term" value="F:oxidoreductase activity, acting on the CH-OH group of donors, NAD or NADP as acceptor"/>
    <property type="evidence" value="ECO:0007669"/>
    <property type="project" value="InterPro"/>
</dbReference>
<dbReference type="AlphaFoldDB" id="A0AB36TIS7"/>
<dbReference type="InterPro" id="IPR006139">
    <property type="entry name" value="D-isomer_2_OHA_DH_cat_dom"/>
</dbReference>
<keyword evidence="3" id="KW-0520">NAD</keyword>
<evidence type="ECO:0000256" key="3">
    <source>
        <dbReference type="ARBA" id="ARBA00023027"/>
    </source>
</evidence>
<name>A0AB36TIS7_ACETH</name>
<dbReference type="PANTHER" id="PTHR43761">
    <property type="entry name" value="D-ISOMER SPECIFIC 2-HYDROXYACID DEHYDROGENASE FAMILY PROTEIN (AFU_ORTHOLOGUE AFUA_1G13630)"/>
    <property type="match status" value="1"/>
</dbReference>
<organism evidence="7 8">
    <name type="scientific">Acetivibrio thermocellus AD2</name>
    <dbReference type="NCBI Taxonomy" id="1138384"/>
    <lineage>
        <taxon>Bacteria</taxon>
        <taxon>Bacillati</taxon>
        <taxon>Bacillota</taxon>
        <taxon>Clostridia</taxon>
        <taxon>Eubacteriales</taxon>
        <taxon>Oscillospiraceae</taxon>
        <taxon>Acetivibrio</taxon>
    </lineage>
</organism>
<dbReference type="EMBL" id="PDBW01000001">
    <property type="protein sequence ID" value="PFH03241.1"/>
    <property type="molecule type" value="Genomic_DNA"/>
</dbReference>
<dbReference type="PROSITE" id="PS00670">
    <property type="entry name" value="D_2_HYDROXYACID_DH_2"/>
    <property type="match status" value="1"/>
</dbReference>
<dbReference type="InterPro" id="IPR006140">
    <property type="entry name" value="D-isomer_DH_NAD-bd"/>
</dbReference>
<evidence type="ECO:0000256" key="4">
    <source>
        <dbReference type="RuleBase" id="RU003719"/>
    </source>
</evidence>
<dbReference type="InterPro" id="IPR036291">
    <property type="entry name" value="NAD(P)-bd_dom_sf"/>
</dbReference>
<dbReference type="RefSeq" id="WP_003512427.1">
    <property type="nucleotide sequence ID" value="NZ_CP013828.1"/>
</dbReference>
<gene>
    <name evidence="7" type="ORF">M972_112043</name>
</gene>
<evidence type="ECO:0000313" key="8">
    <source>
        <dbReference type="Proteomes" id="UP000223596"/>
    </source>
</evidence>
<dbReference type="InterPro" id="IPR050418">
    <property type="entry name" value="D-iso_2-hydroxyacid_DH_PdxB"/>
</dbReference>
<reference evidence="7 8" key="1">
    <citation type="submission" date="2017-09" db="EMBL/GenBank/DDBJ databases">
        <title>Evaluation of Pacific Biosciences Sequencing Technology to Finishing C. thermocellum Genome Sequences.</title>
        <authorList>
            <person name="Brown S."/>
        </authorList>
    </citation>
    <scope>NUCLEOTIDE SEQUENCE [LARGE SCALE GENOMIC DNA]</scope>
    <source>
        <strain evidence="7 8">AD2</strain>
    </source>
</reference>
<dbReference type="Pfam" id="PF02826">
    <property type="entry name" value="2-Hacid_dh_C"/>
    <property type="match status" value="1"/>
</dbReference>
<dbReference type="Pfam" id="PF00389">
    <property type="entry name" value="2-Hacid_dh"/>
    <property type="match status" value="1"/>
</dbReference>
<dbReference type="Gene3D" id="3.40.50.720">
    <property type="entry name" value="NAD(P)-binding Rossmann-like Domain"/>
    <property type="match status" value="2"/>
</dbReference>
<dbReference type="NCBIfam" id="NF006263">
    <property type="entry name" value="PRK08410.1"/>
    <property type="match status" value="1"/>
</dbReference>
<dbReference type="SUPFAM" id="SSF52283">
    <property type="entry name" value="Formate/glycerate dehydrogenase catalytic domain-like"/>
    <property type="match status" value="1"/>
</dbReference>
<evidence type="ECO:0000259" key="6">
    <source>
        <dbReference type="Pfam" id="PF02826"/>
    </source>
</evidence>
<protein>
    <submittedName>
        <fullName evidence="7">Glycerate dehydrogenase</fullName>
    </submittedName>
</protein>
<feature type="domain" description="D-isomer specific 2-hydroxyacid dehydrogenase catalytic" evidence="5">
    <location>
        <begin position="14"/>
        <end position="316"/>
    </location>
</feature>
<dbReference type="InterPro" id="IPR029753">
    <property type="entry name" value="D-isomer_DH_CS"/>
</dbReference>
<dbReference type="Proteomes" id="UP000223596">
    <property type="component" value="Unassembled WGS sequence"/>
</dbReference>
<dbReference type="CDD" id="cd12162">
    <property type="entry name" value="2-Hacid_dh_4"/>
    <property type="match status" value="1"/>
</dbReference>
<evidence type="ECO:0000256" key="2">
    <source>
        <dbReference type="ARBA" id="ARBA00023002"/>
    </source>
</evidence>
<dbReference type="PANTHER" id="PTHR43761:SF1">
    <property type="entry name" value="D-ISOMER SPECIFIC 2-HYDROXYACID DEHYDROGENASE CATALYTIC DOMAIN-CONTAINING PROTEIN-RELATED"/>
    <property type="match status" value="1"/>
</dbReference>
<evidence type="ECO:0000259" key="5">
    <source>
        <dbReference type="Pfam" id="PF00389"/>
    </source>
</evidence>
<keyword evidence="2 4" id="KW-0560">Oxidoreductase</keyword>